<feature type="region of interest" description="Disordered" evidence="1">
    <location>
        <begin position="1"/>
        <end position="23"/>
    </location>
</feature>
<feature type="compositionally biased region" description="Basic and acidic residues" evidence="1">
    <location>
        <begin position="1"/>
        <end position="10"/>
    </location>
</feature>
<accession>W2RPW1</accession>
<dbReference type="HOGENOM" id="CLU_735690_0_0_1"/>
<dbReference type="VEuPathDB" id="FungiDB:HMPREF1541_06537"/>
<feature type="compositionally biased region" description="Low complexity" evidence="1">
    <location>
        <begin position="237"/>
        <end position="258"/>
    </location>
</feature>
<evidence type="ECO:0000313" key="2">
    <source>
        <dbReference type="EMBL" id="ETN38502.1"/>
    </source>
</evidence>
<proteinExistence type="predicted"/>
<dbReference type="AlphaFoldDB" id="W2RPW1"/>
<dbReference type="RefSeq" id="XP_008719091.1">
    <property type="nucleotide sequence ID" value="XM_008720869.1"/>
</dbReference>
<protein>
    <submittedName>
        <fullName evidence="2">Uncharacterized protein</fullName>
    </submittedName>
</protein>
<dbReference type="Proteomes" id="UP000030752">
    <property type="component" value="Unassembled WGS sequence"/>
</dbReference>
<reference evidence="2 3" key="1">
    <citation type="submission" date="2013-03" db="EMBL/GenBank/DDBJ databases">
        <title>The Genome Sequence of Phialophora europaea CBS 101466.</title>
        <authorList>
            <consortium name="The Broad Institute Genomics Platform"/>
            <person name="Cuomo C."/>
            <person name="de Hoog S."/>
            <person name="Gorbushina A."/>
            <person name="Walker B."/>
            <person name="Young S.K."/>
            <person name="Zeng Q."/>
            <person name="Gargeya S."/>
            <person name="Fitzgerald M."/>
            <person name="Haas B."/>
            <person name="Abouelleil A."/>
            <person name="Allen A.W."/>
            <person name="Alvarado L."/>
            <person name="Arachchi H.M."/>
            <person name="Berlin A.M."/>
            <person name="Chapman S.B."/>
            <person name="Gainer-Dewar J."/>
            <person name="Goldberg J."/>
            <person name="Griggs A."/>
            <person name="Gujja S."/>
            <person name="Hansen M."/>
            <person name="Howarth C."/>
            <person name="Imamovic A."/>
            <person name="Ireland A."/>
            <person name="Larimer J."/>
            <person name="McCowan C."/>
            <person name="Murphy C."/>
            <person name="Pearson M."/>
            <person name="Poon T.W."/>
            <person name="Priest M."/>
            <person name="Roberts A."/>
            <person name="Saif S."/>
            <person name="Shea T."/>
            <person name="Sisk P."/>
            <person name="Sykes S."/>
            <person name="Wortman J."/>
            <person name="Nusbaum C."/>
            <person name="Birren B."/>
        </authorList>
    </citation>
    <scope>NUCLEOTIDE SEQUENCE [LARGE SCALE GENOMIC DNA]</scope>
    <source>
        <strain evidence="2 3">CBS 101466</strain>
    </source>
</reference>
<evidence type="ECO:0000313" key="3">
    <source>
        <dbReference type="Proteomes" id="UP000030752"/>
    </source>
</evidence>
<dbReference type="GeneID" id="19973876"/>
<keyword evidence="3" id="KW-1185">Reference proteome</keyword>
<organism evidence="2 3">
    <name type="scientific">Cyphellophora europaea (strain CBS 101466)</name>
    <name type="common">Phialophora europaea</name>
    <dbReference type="NCBI Taxonomy" id="1220924"/>
    <lineage>
        <taxon>Eukaryota</taxon>
        <taxon>Fungi</taxon>
        <taxon>Dikarya</taxon>
        <taxon>Ascomycota</taxon>
        <taxon>Pezizomycotina</taxon>
        <taxon>Eurotiomycetes</taxon>
        <taxon>Chaetothyriomycetidae</taxon>
        <taxon>Chaetothyriales</taxon>
        <taxon>Cyphellophoraceae</taxon>
        <taxon>Cyphellophora</taxon>
    </lineage>
</organism>
<name>W2RPW1_CYPE1</name>
<dbReference type="InParanoid" id="W2RPW1"/>
<feature type="region of interest" description="Disordered" evidence="1">
    <location>
        <begin position="204"/>
        <end position="284"/>
    </location>
</feature>
<gene>
    <name evidence="2" type="ORF">HMPREF1541_06537</name>
</gene>
<sequence>MEDSAIERRGPLPTAKNHPPPRNCDRMIRLTSEILSNCRNVELRGMLIILQNNLAPAAKELDKWVIAYTSYQLRYAGDTGLLALHQQIMDGDKEIAAYVLNEVETYRKWCSDQCTWTSHPPSSVANLSEGFWLEDLRKLNNLENELQGYWHLKFENKGRAGRSTGPKRKRVHQSPATDIANGQIPKKSAIEILDLKSNDSVETPLRFPSRKQCYPPSYAVSGPVQQGPSKRQSQVISLLDSDTDSSSPPSRSATRSQSLPFRETTSVPRQHGSTKRDPMPPANLDVAPHAAEYILRAYGRHPEKPGLNAALDDMLPKTLSHMTKDARAAGESLPDFQARMIQEARDYFEAKDKAAGRETTWDLNELKALQKGKRRA</sequence>
<feature type="compositionally biased region" description="Polar residues" evidence="1">
    <location>
        <begin position="223"/>
        <end position="236"/>
    </location>
</feature>
<evidence type="ECO:0000256" key="1">
    <source>
        <dbReference type="SAM" id="MobiDB-lite"/>
    </source>
</evidence>
<dbReference type="EMBL" id="KB822722">
    <property type="protein sequence ID" value="ETN38502.1"/>
    <property type="molecule type" value="Genomic_DNA"/>
</dbReference>
<feature type="region of interest" description="Disordered" evidence="1">
    <location>
        <begin position="157"/>
        <end position="185"/>
    </location>
</feature>